<dbReference type="EMBL" id="UYJE01004809">
    <property type="protein sequence ID" value="VDI31613.1"/>
    <property type="molecule type" value="Genomic_DNA"/>
</dbReference>
<organism evidence="1 2">
    <name type="scientific">Mytilus galloprovincialis</name>
    <name type="common">Mediterranean mussel</name>
    <dbReference type="NCBI Taxonomy" id="29158"/>
    <lineage>
        <taxon>Eukaryota</taxon>
        <taxon>Metazoa</taxon>
        <taxon>Spiralia</taxon>
        <taxon>Lophotrochozoa</taxon>
        <taxon>Mollusca</taxon>
        <taxon>Bivalvia</taxon>
        <taxon>Autobranchia</taxon>
        <taxon>Pteriomorphia</taxon>
        <taxon>Mytilida</taxon>
        <taxon>Mytiloidea</taxon>
        <taxon>Mytilidae</taxon>
        <taxon>Mytilinae</taxon>
        <taxon>Mytilus</taxon>
    </lineage>
</organism>
<dbReference type="OrthoDB" id="5950246at2759"/>
<evidence type="ECO:0000313" key="2">
    <source>
        <dbReference type="Proteomes" id="UP000596742"/>
    </source>
</evidence>
<dbReference type="Proteomes" id="UP000596742">
    <property type="component" value="Unassembled WGS sequence"/>
</dbReference>
<sequence>MFLGKITPANNEVLLQELHKIVSNEIEALILQLFPPEGGICYRIGCTDYNDKEIDSYRQHVRNSVSLNDKIKIAMVDGVDYMRHSPLIPEELQLEVDYDGNSLSPIVLSHCLRFLCYHHLGKIVKRQQALYKLCLTVEKRKFITKSTLSDSITILGVCFEIIGDKVSAKICYDQALQCEEVGFSAEARKLNVKKKKKEKETINLCYI</sequence>
<name>A0A8B6EAM7_MYTGA</name>
<keyword evidence="2" id="KW-1185">Reference proteome</keyword>
<accession>A0A8B6EAM7</accession>
<proteinExistence type="predicted"/>
<dbReference type="AlphaFoldDB" id="A0A8B6EAM7"/>
<comment type="caution">
    <text evidence="1">The sequence shown here is derived from an EMBL/GenBank/DDBJ whole genome shotgun (WGS) entry which is preliminary data.</text>
</comment>
<protein>
    <submittedName>
        <fullName evidence="1">Uncharacterized protein</fullName>
    </submittedName>
</protein>
<reference evidence="1" key="1">
    <citation type="submission" date="2018-11" db="EMBL/GenBank/DDBJ databases">
        <authorList>
            <person name="Alioto T."/>
            <person name="Alioto T."/>
        </authorList>
    </citation>
    <scope>NUCLEOTIDE SEQUENCE</scope>
</reference>
<evidence type="ECO:0000313" key="1">
    <source>
        <dbReference type="EMBL" id="VDI31613.1"/>
    </source>
</evidence>
<gene>
    <name evidence="1" type="ORF">MGAL_10B003896</name>
</gene>